<keyword evidence="4" id="KW-1185">Reference proteome</keyword>
<name>A0ABT9W375_9BACI</name>
<dbReference type="InterPro" id="IPR001279">
    <property type="entry name" value="Metallo-B-lactamas"/>
</dbReference>
<gene>
    <name evidence="3" type="ORF">J2S11_003449</name>
</gene>
<dbReference type="RefSeq" id="WP_307396502.1">
    <property type="nucleotide sequence ID" value="NZ_BAAADK010000001.1"/>
</dbReference>
<dbReference type="InterPro" id="IPR036866">
    <property type="entry name" value="RibonucZ/Hydroxyglut_hydro"/>
</dbReference>
<proteinExistence type="predicted"/>
<evidence type="ECO:0000313" key="3">
    <source>
        <dbReference type="EMBL" id="MDQ0167524.1"/>
    </source>
</evidence>
<dbReference type="InterPro" id="IPR052159">
    <property type="entry name" value="Competence_DNA_uptake"/>
</dbReference>
<evidence type="ECO:0000259" key="2">
    <source>
        <dbReference type="SMART" id="SM00849"/>
    </source>
</evidence>
<dbReference type="Pfam" id="PF00753">
    <property type="entry name" value="Lactamase_B"/>
    <property type="match status" value="1"/>
</dbReference>
<feature type="transmembrane region" description="Helical" evidence="1">
    <location>
        <begin position="6"/>
        <end position="29"/>
    </location>
</feature>
<evidence type="ECO:0000313" key="4">
    <source>
        <dbReference type="Proteomes" id="UP001235840"/>
    </source>
</evidence>
<feature type="domain" description="Metallo-beta-lactamase" evidence="2">
    <location>
        <begin position="102"/>
        <end position="293"/>
    </location>
</feature>
<feature type="transmembrane region" description="Helical" evidence="1">
    <location>
        <begin position="41"/>
        <end position="58"/>
    </location>
</feature>
<dbReference type="CDD" id="cd07731">
    <property type="entry name" value="ComA-like_MBL-fold"/>
    <property type="match status" value="1"/>
</dbReference>
<dbReference type="PANTHER" id="PTHR30619">
    <property type="entry name" value="DNA INTERNALIZATION/COMPETENCE PROTEIN COMEC/REC2"/>
    <property type="match status" value="1"/>
</dbReference>
<dbReference type="SUPFAM" id="SSF56281">
    <property type="entry name" value="Metallo-hydrolase/oxidoreductase"/>
    <property type="match status" value="1"/>
</dbReference>
<evidence type="ECO:0000256" key="1">
    <source>
        <dbReference type="SAM" id="Phobius"/>
    </source>
</evidence>
<protein>
    <submittedName>
        <fullName evidence="3">Beta-lactamase superfamily II metal-dependent hydrolase</fullName>
    </submittedName>
</protein>
<dbReference type="GO" id="GO:0016787">
    <property type="term" value="F:hydrolase activity"/>
    <property type="evidence" value="ECO:0007669"/>
    <property type="project" value="UniProtKB-KW"/>
</dbReference>
<dbReference type="EMBL" id="JAUSTY010000016">
    <property type="protein sequence ID" value="MDQ0167524.1"/>
    <property type="molecule type" value="Genomic_DNA"/>
</dbReference>
<dbReference type="PANTHER" id="PTHR30619:SF7">
    <property type="entry name" value="BETA-LACTAMASE DOMAIN PROTEIN"/>
    <property type="match status" value="1"/>
</dbReference>
<dbReference type="SMART" id="SM00849">
    <property type="entry name" value="Lactamase_B"/>
    <property type="match status" value="1"/>
</dbReference>
<comment type="caution">
    <text evidence="3">The sequence shown here is derived from an EMBL/GenBank/DDBJ whole genome shotgun (WGS) entry which is preliminary data.</text>
</comment>
<reference evidence="3 4" key="1">
    <citation type="submission" date="2023-07" db="EMBL/GenBank/DDBJ databases">
        <title>Genomic Encyclopedia of Type Strains, Phase IV (KMG-IV): sequencing the most valuable type-strain genomes for metagenomic binning, comparative biology and taxonomic classification.</title>
        <authorList>
            <person name="Goeker M."/>
        </authorList>
    </citation>
    <scope>NUCLEOTIDE SEQUENCE [LARGE SCALE GENOMIC DNA]</scope>
    <source>
        <strain evidence="3 4">DSM 12751</strain>
    </source>
</reference>
<keyword evidence="1" id="KW-0472">Membrane</keyword>
<sequence>MELQDISALLLFIATLGWAIGLVNPKAILKWGKKPTRKKLTVYYIVIVALSIGFGQFADKSELGQRLEAWLVAGLTEQNETSVVHRPIPDGELMVHYIDVGQGDATLLVSSEATMLIDTGRHDGQETINYLREQGIKEIDLVVGTHAHADHIGQLAAIMNGFDVREVWMSGEPHTSKTFEDALDAIARSSADYYEPRAGEEFQVGDLTITVVSPKELIGDLNESSISMRIDYGEVSFLFTGDAEEGMEEEMLRSGLPLQADIFHLGHHGSSTSNTEEFLQRVNPKIAIYSAGKDNSYGHPHNEVIDRLEQLNIEYYGTDFSGTIIINTDGQTYTLETEN</sequence>
<keyword evidence="3" id="KW-0378">Hydrolase</keyword>
<keyword evidence="1" id="KW-0812">Transmembrane</keyword>
<dbReference type="Proteomes" id="UP001235840">
    <property type="component" value="Unassembled WGS sequence"/>
</dbReference>
<dbReference type="Gene3D" id="3.60.15.10">
    <property type="entry name" value="Ribonuclease Z/Hydroxyacylglutathione hydrolase-like"/>
    <property type="match status" value="1"/>
</dbReference>
<organism evidence="3 4">
    <name type="scientific">Caldalkalibacillus horti</name>
    <dbReference type="NCBI Taxonomy" id="77523"/>
    <lineage>
        <taxon>Bacteria</taxon>
        <taxon>Bacillati</taxon>
        <taxon>Bacillota</taxon>
        <taxon>Bacilli</taxon>
        <taxon>Bacillales</taxon>
        <taxon>Bacillaceae</taxon>
        <taxon>Caldalkalibacillus</taxon>
    </lineage>
</organism>
<dbReference type="InterPro" id="IPR035681">
    <property type="entry name" value="ComA-like_MBL"/>
</dbReference>
<keyword evidence="1" id="KW-1133">Transmembrane helix</keyword>
<accession>A0ABT9W375</accession>